<dbReference type="CDD" id="cd00761">
    <property type="entry name" value="Glyco_tranf_GTA_type"/>
    <property type="match status" value="1"/>
</dbReference>
<dbReference type="PANTHER" id="PTHR43685">
    <property type="entry name" value="GLYCOSYLTRANSFERASE"/>
    <property type="match status" value="1"/>
</dbReference>
<feature type="domain" description="Glycosyltransferase 2-like" evidence="1">
    <location>
        <begin position="54"/>
        <end position="217"/>
    </location>
</feature>
<accession>A0A498Q0J2</accession>
<proteinExistence type="predicted"/>
<dbReference type="InterPro" id="IPR001173">
    <property type="entry name" value="Glyco_trans_2-like"/>
</dbReference>
<sequence length="360" mass="41300">MIDGRSLIHFSSGICFAPRWASAIQVLGWDMIDILLAASRLRQSAGGPAPTVAIVIPAYNEEGFIGKCLESCLRQTSPPDEIIVVNNRSTDRTKSIVRRFQLDHPHIRIRLLAQNEYQGIAPTRNCGFDNVRSAVIGRIDADSIISDDWVATIRRRFRDPDLDAVTGPVWYYDMPLQGPVFRLDRRVRGWLHRNSTDQRFLLGANMAIRTSAWRAVRHLTRLDLEDQLHEDVDLAVTLFKNNFRIDYESALVAGMSGRRVACSTRDFYRYATRYIRTTKAHNVTSRIALVTIAILLSGYFPVRILEFFYDGENNRFTSVKLRDKIRAMTRRGWRHEPMGQLLRTYADRADRSDLTQQRAA</sequence>
<gene>
    <name evidence="2" type="primary">pgaC</name>
    <name evidence="2" type="ORF">LAUMK136_02132</name>
</gene>
<dbReference type="EC" id="2.4.1.-" evidence="2"/>
<evidence type="ECO:0000313" key="2">
    <source>
        <dbReference type="EMBL" id="VBA37815.1"/>
    </source>
</evidence>
<dbReference type="InterPro" id="IPR029044">
    <property type="entry name" value="Nucleotide-diphossugar_trans"/>
</dbReference>
<dbReference type="AlphaFoldDB" id="A0A498Q0J2"/>
<keyword evidence="2" id="KW-0808">Transferase</keyword>
<reference evidence="2 3" key="1">
    <citation type="submission" date="2018-09" db="EMBL/GenBank/DDBJ databases">
        <authorList>
            <person name="Tagini F."/>
        </authorList>
    </citation>
    <scope>NUCLEOTIDE SEQUENCE [LARGE SCALE GENOMIC DNA]</scope>
    <source>
        <strain evidence="2 3">MK136</strain>
    </source>
</reference>
<organism evidence="2 3">
    <name type="scientific">Mycobacterium attenuatum</name>
    <dbReference type="NCBI Taxonomy" id="2341086"/>
    <lineage>
        <taxon>Bacteria</taxon>
        <taxon>Bacillati</taxon>
        <taxon>Actinomycetota</taxon>
        <taxon>Actinomycetes</taxon>
        <taxon>Mycobacteriales</taxon>
        <taxon>Mycobacteriaceae</taxon>
        <taxon>Mycobacterium</taxon>
    </lineage>
</organism>
<protein>
    <submittedName>
        <fullName evidence="2">Poly-beta-1,6-N-acetyl-D-glucosamine synthase</fullName>
        <ecNumber evidence="2">2.4.1.-</ecNumber>
    </submittedName>
</protein>
<evidence type="ECO:0000259" key="1">
    <source>
        <dbReference type="Pfam" id="PF00535"/>
    </source>
</evidence>
<dbReference type="OrthoDB" id="2369748at2"/>
<dbReference type="RefSeq" id="WP_122525370.1">
    <property type="nucleotide sequence ID" value="NZ_UPHP01000048.1"/>
</dbReference>
<dbReference type="GO" id="GO:0016757">
    <property type="term" value="F:glycosyltransferase activity"/>
    <property type="evidence" value="ECO:0007669"/>
    <property type="project" value="UniProtKB-KW"/>
</dbReference>
<dbReference type="PANTHER" id="PTHR43685:SF14">
    <property type="entry name" value="GLYCOSYLTRANSFERASE 2-LIKE DOMAIN-CONTAINING PROTEIN"/>
    <property type="match status" value="1"/>
</dbReference>
<evidence type="ECO:0000313" key="3">
    <source>
        <dbReference type="Proteomes" id="UP000273307"/>
    </source>
</evidence>
<dbReference type="EMBL" id="UPHP01000048">
    <property type="protein sequence ID" value="VBA37815.1"/>
    <property type="molecule type" value="Genomic_DNA"/>
</dbReference>
<keyword evidence="3" id="KW-1185">Reference proteome</keyword>
<dbReference type="SUPFAM" id="SSF53448">
    <property type="entry name" value="Nucleotide-diphospho-sugar transferases"/>
    <property type="match status" value="1"/>
</dbReference>
<name>A0A498Q0J2_9MYCO</name>
<keyword evidence="2" id="KW-0328">Glycosyltransferase</keyword>
<dbReference type="Gene3D" id="3.90.550.10">
    <property type="entry name" value="Spore Coat Polysaccharide Biosynthesis Protein SpsA, Chain A"/>
    <property type="match status" value="1"/>
</dbReference>
<dbReference type="Pfam" id="PF00535">
    <property type="entry name" value="Glycos_transf_2"/>
    <property type="match status" value="1"/>
</dbReference>
<dbReference type="InterPro" id="IPR050834">
    <property type="entry name" value="Glycosyltransf_2"/>
</dbReference>
<dbReference type="Proteomes" id="UP000273307">
    <property type="component" value="Unassembled WGS sequence"/>
</dbReference>